<keyword evidence="3" id="KW-0560">Oxidoreductase</keyword>
<keyword evidence="2" id="KW-0479">Metal-binding</keyword>
<dbReference type="PROSITE" id="PS00198">
    <property type="entry name" value="4FE4S_FER_1"/>
    <property type="match status" value="1"/>
</dbReference>
<name>A0A1I4SIU7_9BACT</name>
<dbReference type="OrthoDB" id="9769677at2"/>
<dbReference type="EMBL" id="FOUU01000002">
    <property type="protein sequence ID" value="SFM64377.1"/>
    <property type="molecule type" value="Genomic_DNA"/>
</dbReference>
<dbReference type="Proteomes" id="UP000199611">
    <property type="component" value="Unassembled WGS sequence"/>
</dbReference>
<feature type="domain" description="4Fe-4S ferredoxin-type" evidence="6">
    <location>
        <begin position="18"/>
        <end position="79"/>
    </location>
</feature>
<dbReference type="GO" id="GO:0016491">
    <property type="term" value="F:oxidoreductase activity"/>
    <property type="evidence" value="ECO:0007669"/>
    <property type="project" value="UniProtKB-KW"/>
</dbReference>
<dbReference type="RefSeq" id="WP_093393922.1">
    <property type="nucleotide sequence ID" value="NZ_FOUU01000002.1"/>
</dbReference>
<evidence type="ECO:0000256" key="2">
    <source>
        <dbReference type="ARBA" id="ARBA00022723"/>
    </source>
</evidence>
<evidence type="ECO:0000313" key="8">
    <source>
        <dbReference type="Proteomes" id="UP000199611"/>
    </source>
</evidence>
<proteinExistence type="predicted"/>
<dbReference type="PANTHER" id="PTHR43255:SF1">
    <property type="entry name" value="IRON-SULFUR-BINDING OXIDOREDUCTASE FADF-RELATED"/>
    <property type="match status" value="1"/>
</dbReference>
<dbReference type="InterPro" id="IPR051460">
    <property type="entry name" value="HdrC_iron-sulfur_subunit"/>
</dbReference>
<dbReference type="Pfam" id="PF13183">
    <property type="entry name" value="Fer4_8"/>
    <property type="match status" value="1"/>
</dbReference>
<keyword evidence="8" id="KW-1185">Reference proteome</keyword>
<evidence type="ECO:0000256" key="4">
    <source>
        <dbReference type="ARBA" id="ARBA00023004"/>
    </source>
</evidence>
<sequence length="173" mass="19679">MTNYEFAERIPEGFGQKVTLCYQCRKCTAGCPLAFAMDVPPDRIIRLVVLGLEEKVLKSRALWICSSCQTCTTRCPNGIDIAGIIDELKHLAAELEAVHPECGDLYAFHRFFLDDAVSRGRIYEPAVIGKYSLKFIKKKLRDGTLREDFRKGFFLVKHGRMQLLPPKKRPLSL</sequence>
<keyword evidence="5" id="KW-0411">Iron-sulfur</keyword>
<dbReference type="PANTHER" id="PTHR43255">
    <property type="entry name" value="IRON-SULFUR-BINDING OXIDOREDUCTASE FADF-RELATED-RELATED"/>
    <property type="match status" value="1"/>
</dbReference>
<evidence type="ECO:0000313" key="7">
    <source>
        <dbReference type="EMBL" id="SFM64377.1"/>
    </source>
</evidence>
<dbReference type="AlphaFoldDB" id="A0A1I4SIU7"/>
<keyword evidence="4" id="KW-0408">Iron</keyword>
<evidence type="ECO:0000256" key="1">
    <source>
        <dbReference type="ARBA" id="ARBA00022485"/>
    </source>
</evidence>
<evidence type="ECO:0000256" key="5">
    <source>
        <dbReference type="ARBA" id="ARBA00023014"/>
    </source>
</evidence>
<keyword evidence="1" id="KW-0004">4Fe-4S</keyword>
<protein>
    <submittedName>
        <fullName evidence="7">Heterodisulfide reductase subunit C</fullName>
    </submittedName>
</protein>
<reference evidence="7 8" key="1">
    <citation type="submission" date="2016-10" db="EMBL/GenBank/DDBJ databases">
        <authorList>
            <person name="de Groot N.N."/>
        </authorList>
    </citation>
    <scope>NUCLEOTIDE SEQUENCE [LARGE SCALE GENOMIC DNA]</scope>
    <source>
        <strain evidence="7 8">DSM 9990</strain>
    </source>
</reference>
<dbReference type="GO" id="GO:0046872">
    <property type="term" value="F:metal ion binding"/>
    <property type="evidence" value="ECO:0007669"/>
    <property type="project" value="UniProtKB-KW"/>
</dbReference>
<dbReference type="InterPro" id="IPR017896">
    <property type="entry name" value="4Fe4S_Fe-S-bd"/>
</dbReference>
<evidence type="ECO:0000259" key="6">
    <source>
        <dbReference type="Pfam" id="PF13183"/>
    </source>
</evidence>
<gene>
    <name evidence="7" type="ORF">SAMN05660836_00988</name>
</gene>
<evidence type="ECO:0000256" key="3">
    <source>
        <dbReference type="ARBA" id="ARBA00023002"/>
    </source>
</evidence>
<dbReference type="STRING" id="39841.SAMN05660836_00988"/>
<organism evidence="7 8">
    <name type="scientific">Thermodesulforhabdus norvegica</name>
    <dbReference type="NCBI Taxonomy" id="39841"/>
    <lineage>
        <taxon>Bacteria</taxon>
        <taxon>Pseudomonadati</taxon>
        <taxon>Thermodesulfobacteriota</taxon>
        <taxon>Syntrophobacteria</taxon>
        <taxon>Syntrophobacterales</taxon>
        <taxon>Thermodesulforhabdaceae</taxon>
        <taxon>Thermodesulforhabdus</taxon>
    </lineage>
</organism>
<dbReference type="GO" id="GO:0051539">
    <property type="term" value="F:4 iron, 4 sulfur cluster binding"/>
    <property type="evidence" value="ECO:0007669"/>
    <property type="project" value="UniProtKB-KW"/>
</dbReference>
<dbReference type="GO" id="GO:0005886">
    <property type="term" value="C:plasma membrane"/>
    <property type="evidence" value="ECO:0007669"/>
    <property type="project" value="TreeGrafter"/>
</dbReference>
<accession>A0A1I4SIU7</accession>
<dbReference type="InterPro" id="IPR017900">
    <property type="entry name" value="4Fe4S_Fe_S_CS"/>
</dbReference>
<dbReference type="InterPro" id="IPR009051">
    <property type="entry name" value="Helical_ferredxn"/>
</dbReference>
<dbReference type="SUPFAM" id="SSF46548">
    <property type="entry name" value="alpha-helical ferredoxin"/>
    <property type="match status" value="1"/>
</dbReference>
<dbReference type="Gene3D" id="1.10.1060.10">
    <property type="entry name" value="Alpha-helical ferredoxin"/>
    <property type="match status" value="1"/>
</dbReference>